<accession>A0A9P4PSP5</accession>
<keyword evidence="3" id="KW-1185">Reference proteome</keyword>
<evidence type="ECO:0008006" key="4">
    <source>
        <dbReference type="Google" id="ProtNLM"/>
    </source>
</evidence>
<dbReference type="AlphaFoldDB" id="A0A9P4PSP5"/>
<organism evidence="2 3">
    <name type="scientific">Karstenula rhodostoma CBS 690.94</name>
    <dbReference type="NCBI Taxonomy" id="1392251"/>
    <lineage>
        <taxon>Eukaryota</taxon>
        <taxon>Fungi</taxon>
        <taxon>Dikarya</taxon>
        <taxon>Ascomycota</taxon>
        <taxon>Pezizomycotina</taxon>
        <taxon>Dothideomycetes</taxon>
        <taxon>Pleosporomycetidae</taxon>
        <taxon>Pleosporales</taxon>
        <taxon>Massarineae</taxon>
        <taxon>Didymosphaeriaceae</taxon>
        <taxon>Karstenula</taxon>
    </lineage>
</organism>
<comment type="caution">
    <text evidence="2">The sequence shown here is derived from an EMBL/GenBank/DDBJ whole genome shotgun (WGS) entry which is preliminary data.</text>
</comment>
<protein>
    <recommendedName>
        <fullName evidence="4">Carbonic anhydrase</fullName>
    </recommendedName>
</protein>
<sequence>MLGEPVPVGKSAAGMKEHLEPDTEIDPSRFFNLTANGNTGVVKTSGGRAGNSVNELNAIDRAARIGMIVVLQHSGCAWSPGGIKANTEANVRSDVTTLKNSPCVRKGIPTAGYALDAETGQLKEVNIQRSTQDEAARQQVPQEFQGFAPFWS</sequence>
<dbReference type="OrthoDB" id="10248475at2759"/>
<dbReference type="Gene3D" id="3.40.1050.10">
    <property type="entry name" value="Carbonic anhydrase"/>
    <property type="match status" value="1"/>
</dbReference>
<feature type="region of interest" description="Disordered" evidence="1">
    <location>
        <begin position="1"/>
        <end position="21"/>
    </location>
</feature>
<reference evidence="2" key="1">
    <citation type="journal article" date="2020" name="Stud. Mycol.">
        <title>101 Dothideomycetes genomes: a test case for predicting lifestyles and emergence of pathogens.</title>
        <authorList>
            <person name="Haridas S."/>
            <person name="Albert R."/>
            <person name="Binder M."/>
            <person name="Bloem J."/>
            <person name="Labutti K."/>
            <person name="Salamov A."/>
            <person name="Andreopoulos B."/>
            <person name="Baker S."/>
            <person name="Barry K."/>
            <person name="Bills G."/>
            <person name="Bluhm B."/>
            <person name="Cannon C."/>
            <person name="Castanera R."/>
            <person name="Culley D."/>
            <person name="Daum C."/>
            <person name="Ezra D."/>
            <person name="Gonzalez J."/>
            <person name="Henrissat B."/>
            <person name="Kuo A."/>
            <person name="Liang C."/>
            <person name="Lipzen A."/>
            <person name="Lutzoni F."/>
            <person name="Magnuson J."/>
            <person name="Mondo S."/>
            <person name="Nolan M."/>
            <person name="Ohm R."/>
            <person name="Pangilinan J."/>
            <person name="Park H.-J."/>
            <person name="Ramirez L."/>
            <person name="Alfaro M."/>
            <person name="Sun H."/>
            <person name="Tritt A."/>
            <person name="Yoshinaga Y."/>
            <person name="Zwiers L.-H."/>
            <person name="Turgeon B."/>
            <person name="Goodwin S."/>
            <person name="Spatafora J."/>
            <person name="Crous P."/>
            <person name="Grigoriev I."/>
        </authorList>
    </citation>
    <scope>NUCLEOTIDE SEQUENCE</scope>
    <source>
        <strain evidence="2">CBS 690.94</strain>
    </source>
</reference>
<name>A0A9P4PSP5_9PLEO</name>
<dbReference type="SUPFAM" id="SSF53056">
    <property type="entry name" value="beta-carbonic anhydrase, cab"/>
    <property type="match status" value="1"/>
</dbReference>
<dbReference type="EMBL" id="MU001494">
    <property type="protein sequence ID" value="KAF2449487.1"/>
    <property type="molecule type" value="Genomic_DNA"/>
</dbReference>
<evidence type="ECO:0000256" key="1">
    <source>
        <dbReference type="SAM" id="MobiDB-lite"/>
    </source>
</evidence>
<dbReference type="GO" id="GO:0004089">
    <property type="term" value="F:carbonate dehydratase activity"/>
    <property type="evidence" value="ECO:0007669"/>
    <property type="project" value="InterPro"/>
</dbReference>
<evidence type="ECO:0000313" key="2">
    <source>
        <dbReference type="EMBL" id="KAF2449487.1"/>
    </source>
</evidence>
<dbReference type="Proteomes" id="UP000799764">
    <property type="component" value="Unassembled WGS sequence"/>
</dbReference>
<dbReference type="GO" id="GO:0008270">
    <property type="term" value="F:zinc ion binding"/>
    <property type="evidence" value="ECO:0007669"/>
    <property type="project" value="InterPro"/>
</dbReference>
<gene>
    <name evidence="2" type="ORF">P171DRAFT_480567</name>
</gene>
<proteinExistence type="predicted"/>
<dbReference type="InterPro" id="IPR036874">
    <property type="entry name" value="Carbonic_anhydrase_sf"/>
</dbReference>
<evidence type="ECO:0000313" key="3">
    <source>
        <dbReference type="Proteomes" id="UP000799764"/>
    </source>
</evidence>